<reference evidence="10 11" key="1">
    <citation type="submission" date="2012-09" db="EMBL/GenBank/DDBJ databases">
        <title>Genome Sequence of Bacillus sp. DW5-4.</title>
        <authorList>
            <person name="Lai Q."/>
            <person name="Liu Y."/>
            <person name="Shao Z."/>
        </authorList>
    </citation>
    <scope>NUCLEOTIDE SEQUENCE [LARGE SCALE GENOMIC DNA]</scope>
    <source>
        <strain evidence="10 11">DW5-4</strain>
    </source>
</reference>
<dbReference type="Pfam" id="PF03799">
    <property type="entry name" value="FtsQ_DivIB_C"/>
    <property type="match status" value="1"/>
</dbReference>
<dbReference type="InterPro" id="IPR034746">
    <property type="entry name" value="POTRA"/>
</dbReference>
<evidence type="ECO:0000256" key="1">
    <source>
        <dbReference type="ARBA" id="ARBA00004370"/>
    </source>
</evidence>
<keyword evidence="11" id="KW-1185">Reference proteome</keyword>
<keyword evidence="6 8" id="KW-0472">Membrane</keyword>
<feature type="transmembrane region" description="Helical" evidence="8">
    <location>
        <begin position="32"/>
        <end position="49"/>
    </location>
</feature>
<keyword evidence="7 8" id="KW-0131">Cell cycle</keyword>
<evidence type="ECO:0000256" key="7">
    <source>
        <dbReference type="ARBA" id="ARBA00023306"/>
    </source>
</evidence>
<dbReference type="PANTHER" id="PTHR37820:SF1">
    <property type="entry name" value="CELL DIVISION PROTEIN FTSQ"/>
    <property type="match status" value="1"/>
</dbReference>
<evidence type="ECO:0000256" key="8">
    <source>
        <dbReference type="HAMAP-Rule" id="MF_00912"/>
    </source>
</evidence>
<dbReference type="AlphaFoldDB" id="A0A081LFC7"/>
<comment type="caution">
    <text evidence="10">The sequence shown here is derived from an EMBL/GenBank/DDBJ whole genome shotgun (WGS) entry which is preliminary data.</text>
</comment>
<proteinExistence type="inferred from homology"/>
<name>A0A081LFC7_9BACI</name>
<sequence>MRPDHENEKIVNIEERIPKIKEQRKQKANRRLISFILLFFIMVLIIIYLQTPISKISSLTITGNEHVSTKQLVKLSQIKEGETEFWNLNKDMTADHIKQNKLIKSVSIKKHFPNKVSIAVKEYANIAYLQKGNLYYELLENGTALPDEVTPNHAGPIFVDWDNKEKLKQTVKSLNQLPASIQELISEVYYVPTSSNQWLVKFYMNDGNTVIASIKTFADKMKTYPAIVKELSSSEKGTIHMEVATYFEAFKSKKKEDER</sequence>
<dbReference type="OrthoDB" id="1819027at2"/>
<evidence type="ECO:0000256" key="3">
    <source>
        <dbReference type="ARBA" id="ARBA00022618"/>
    </source>
</evidence>
<dbReference type="GO" id="GO:0005886">
    <property type="term" value="C:plasma membrane"/>
    <property type="evidence" value="ECO:0007669"/>
    <property type="project" value="UniProtKB-SubCell"/>
</dbReference>
<evidence type="ECO:0000313" key="11">
    <source>
        <dbReference type="Proteomes" id="UP000028091"/>
    </source>
</evidence>
<dbReference type="GO" id="GO:0043093">
    <property type="term" value="P:FtsZ-dependent cytokinesis"/>
    <property type="evidence" value="ECO:0007669"/>
    <property type="project" value="UniProtKB-UniRule"/>
</dbReference>
<dbReference type="InterPro" id="IPR026580">
    <property type="entry name" value="DivIB"/>
</dbReference>
<keyword evidence="3 8" id="KW-0132">Cell division</keyword>
<gene>
    <name evidence="8" type="primary">divIB</name>
    <name evidence="10" type="ORF">BA70_07720</name>
</gene>
<dbReference type="InterPro" id="IPR005548">
    <property type="entry name" value="Cell_div_FtsQ/DivIB_C"/>
</dbReference>
<feature type="domain" description="POTRA" evidence="9">
    <location>
        <begin position="54"/>
        <end position="123"/>
    </location>
</feature>
<evidence type="ECO:0000259" key="9">
    <source>
        <dbReference type="PROSITE" id="PS51779"/>
    </source>
</evidence>
<evidence type="ECO:0000256" key="5">
    <source>
        <dbReference type="ARBA" id="ARBA00022989"/>
    </source>
</evidence>
<evidence type="ECO:0000256" key="6">
    <source>
        <dbReference type="ARBA" id="ARBA00023136"/>
    </source>
</evidence>
<dbReference type="Gene3D" id="3.10.20.310">
    <property type="entry name" value="membrane protein fhac"/>
    <property type="match status" value="1"/>
</dbReference>
<dbReference type="EMBL" id="JOTP01000002">
    <property type="protein sequence ID" value="KEP27953.1"/>
    <property type="molecule type" value="Genomic_DNA"/>
</dbReference>
<comment type="subcellular location">
    <subcellularLocation>
        <location evidence="8">Cell membrane</location>
        <topology evidence="8">Single-pass type II membrane protein</topology>
    </subcellularLocation>
    <subcellularLocation>
        <location evidence="1">Membrane</location>
    </subcellularLocation>
    <text evidence="8">Localizes to the division septum.</text>
</comment>
<dbReference type="InterPro" id="IPR050487">
    <property type="entry name" value="FtsQ_DivIB"/>
</dbReference>
<keyword evidence="4 8" id="KW-0812">Transmembrane</keyword>
<evidence type="ECO:0000256" key="4">
    <source>
        <dbReference type="ARBA" id="ARBA00022692"/>
    </source>
</evidence>
<dbReference type="PANTHER" id="PTHR37820">
    <property type="entry name" value="CELL DIVISION PROTEIN DIVIB"/>
    <property type="match status" value="1"/>
</dbReference>
<dbReference type="InterPro" id="IPR013685">
    <property type="entry name" value="POTRA_FtsQ_type"/>
</dbReference>
<keyword evidence="5 8" id="KW-1133">Transmembrane helix</keyword>
<evidence type="ECO:0000256" key="2">
    <source>
        <dbReference type="ARBA" id="ARBA00022475"/>
    </source>
</evidence>
<dbReference type="HAMAP" id="MF_00912">
    <property type="entry name" value="DivIB"/>
    <property type="match status" value="1"/>
</dbReference>
<evidence type="ECO:0000313" key="10">
    <source>
        <dbReference type="EMBL" id="KEP27953.1"/>
    </source>
</evidence>
<dbReference type="eggNOG" id="COG1589">
    <property type="taxonomic scope" value="Bacteria"/>
</dbReference>
<dbReference type="Pfam" id="PF08478">
    <property type="entry name" value="POTRA_1"/>
    <property type="match status" value="1"/>
</dbReference>
<dbReference type="PROSITE" id="PS51779">
    <property type="entry name" value="POTRA"/>
    <property type="match status" value="1"/>
</dbReference>
<dbReference type="Proteomes" id="UP000028091">
    <property type="component" value="Unassembled WGS sequence"/>
</dbReference>
<comment type="similarity">
    <text evidence="8">Belongs to the FtsQ/DivIB family. DivIB subfamily.</text>
</comment>
<dbReference type="RefSeq" id="WP_034317985.1">
    <property type="nucleotide sequence ID" value="NZ_JAVIKA010000002.1"/>
</dbReference>
<organism evidence="10 11">
    <name type="scientific">Bacillus zhangzhouensis</name>
    <dbReference type="NCBI Taxonomy" id="1178540"/>
    <lineage>
        <taxon>Bacteria</taxon>
        <taxon>Bacillati</taxon>
        <taxon>Bacillota</taxon>
        <taxon>Bacilli</taxon>
        <taxon>Bacillales</taxon>
        <taxon>Bacillaceae</taxon>
        <taxon>Bacillus</taxon>
    </lineage>
</organism>
<accession>A0A081LFC7</accession>
<protein>
    <recommendedName>
        <fullName evidence="8">Cell division protein DivIB</fullName>
    </recommendedName>
</protein>
<keyword evidence="2 8" id="KW-1003">Cell membrane</keyword>
<dbReference type="GO" id="GO:0032153">
    <property type="term" value="C:cell division site"/>
    <property type="evidence" value="ECO:0007669"/>
    <property type="project" value="UniProtKB-UniRule"/>
</dbReference>
<comment type="function">
    <text evidence="8">Cell division protein that may be involved in stabilizing or promoting the assembly of the division complex.</text>
</comment>
<dbReference type="Gene3D" id="3.40.50.10960">
    <property type="match status" value="1"/>
</dbReference>